<sequence>MPENSTMCEFGPFFANSSNNDAAILKHCALNDEQHILNWLRSDDLIVLDRKYSWFRDIVNTLTRLCLKVAMPGFLHNEKQFSPDEPNRTRLVTKTRWVIESGKIGLVHVFIFAVNGKIKNWKFFAHTVENTSLPYVGDCLDIICALINKYHCPAIANKDEGHRIASQMREMWNVESPLQNILKN</sequence>
<protein>
    <submittedName>
        <fullName evidence="1">Uncharacterized protein</fullName>
    </submittedName>
</protein>
<keyword evidence="2" id="KW-1185">Reference proteome</keyword>
<proteinExistence type="predicted"/>
<reference evidence="1" key="1">
    <citation type="submission" date="2021-02" db="EMBL/GenBank/DDBJ databases">
        <authorList>
            <person name="Nowell W R."/>
        </authorList>
    </citation>
    <scope>NUCLEOTIDE SEQUENCE</scope>
</reference>
<dbReference type="AlphaFoldDB" id="A0A816A4W3"/>
<gene>
    <name evidence="1" type="ORF">XAT740_LOCUS46684</name>
</gene>
<accession>A0A816A4W3</accession>
<dbReference type="EMBL" id="CAJNOR010006322">
    <property type="protein sequence ID" value="CAF1592088.1"/>
    <property type="molecule type" value="Genomic_DNA"/>
</dbReference>
<evidence type="ECO:0000313" key="2">
    <source>
        <dbReference type="Proteomes" id="UP000663828"/>
    </source>
</evidence>
<name>A0A816A4W3_ADIRI</name>
<organism evidence="1 2">
    <name type="scientific">Adineta ricciae</name>
    <name type="common">Rotifer</name>
    <dbReference type="NCBI Taxonomy" id="249248"/>
    <lineage>
        <taxon>Eukaryota</taxon>
        <taxon>Metazoa</taxon>
        <taxon>Spiralia</taxon>
        <taxon>Gnathifera</taxon>
        <taxon>Rotifera</taxon>
        <taxon>Eurotatoria</taxon>
        <taxon>Bdelloidea</taxon>
        <taxon>Adinetida</taxon>
        <taxon>Adinetidae</taxon>
        <taxon>Adineta</taxon>
    </lineage>
</organism>
<evidence type="ECO:0000313" key="1">
    <source>
        <dbReference type="EMBL" id="CAF1592088.1"/>
    </source>
</evidence>
<comment type="caution">
    <text evidence="1">The sequence shown here is derived from an EMBL/GenBank/DDBJ whole genome shotgun (WGS) entry which is preliminary data.</text>
</comment>
<dbReference type="Proteomes" id="UP000663828">
    <property type="component" value="Unassembled WGS sequence"/>
</dbReference>